<dbReference type="SUPFAM" id="SSF47789">
    <property type="entry name" value="C-terminal domain of RNA polymerase alpha subunit"/>
    <property type="match status" value="1"/>
</dbReference>
<dbReference type="EMBL" id="JACHIA010000003">
    <property type="protein sequence ID" value="MBB6069791.1"/>
    <property type="molecule type" value="Genomic_DNA"/>
</dbReference>
<organism evidence="1 2">
    <name type="scientific">Longimicrobium terrae</name>
    <dbReference type="NCBI Taxonomy" id="1639882"/>
    <lineage>
        <taxon>Bacteria</taxon>
        <taxon>Pseudomonadati</taxon>
        <taxon>Gemmatimonadota</taxon>
        <taxon>Longimicrobiia</taxon>
        <taxon>Longimicrobiales</taxon>
        <taxon>Longimicrobiaceae</taxon>
        <taxon>Longimicrobium</taxon>
    </lineage>
</organism>
<accession>A0A841GLY4</accession>
<dbReference type="AlphaFoldDB" id="A0A841GLY4"/>
<gene>
    <name evidence="1" type="ORF">HNQ61_001408</name>
</gene>
<sequence length="84" mass="8859">MTADVTESDLPTTFGAPARRALVNAGITRLEQLSRVSERELLKLHGMGPRAVRLLRDILAGHGLGFADAGTIADATTSQSTENA</sequence>
<name>A0A841GLY4_9BACT</name>
<reference evidence="1 2" key="1">
    <citation type="submission" date="2020-08" db="EMBL/GenBank/DDBJ databases">
        <title>Genomic Encyclopedia of Type Strains, Phase IV (KMG-IV): sequencing the most valuable type-strain genomes for metagenomic binning, comparative biology and taxonomic classification.</title>
        <authorList>
            <person name="Goeker M."/>
        </authorList>
    </citation>
    <scope>NUCLEOTIDE SEQUENCE [LARGE SCALE GENOMIC DNA]</scope>
    <source>
        <strain evidence="1 2">DSM 29007</strain>
    </source>
</reference>
<dbReference type="Proteomes" id="UP000582837">
    <property type="component" value="Unassembled WGS sequence"/>
</dbReference>
<keyword evidence="2" id="KW-1185">Reference proteome</keyword>
<dbReference type="Gene3D" id="1.10.150.20">
    <property type="entry name" value="5' to 3' exonuclease, C-terminal subdomain"/>
    <property type="match status" value="1"/>
</dbReference>
<proteinExistence type="predicted"/>
<protein>
    <recommendedName>
        <fullName evidence="3">DNA-binding protein</fullName>
    </recommendedName>
</protein>
<evidence type="ECO:0000313" key="1">
    <source>
        <dbReference type="EMBL" id="MBB6069791.1"/>
    </source>
</evidence>
<evidence type="ECO:0000313" key="2">
    <source>
        <dbReference type="Proteomes" id="UP000582837"/>
    </source>
</evidence>
<evidence type="ECO:0008006" key="3">
    <source>
        <dbReference type="Google" id="ProtNLM"/>
    </source>
</evidence>
<dbReference type="RefSeq" id="WP_170036076.1">
    <property type="nucleotide sequence ID" value="NZ_JABDTL010000002.1"/>
</dbReference>
<comment type="caution">
    <text evidence="1">The sequence shown here is derived from an EMBL/GenBank/DDBJ whole genome shotgun (WGS) entry which is preliminary data.</text>
</comment>